<dbReference type="AlphaFoldDB" id="A0A6J5XNX6"/>
<proteinExistence type="predicted"/>
<evidence type="ECO:0000313" key="1">
    <source>
        <dbReference type="EMBL" id="CAB4315616.1"/>
    </source>
</evidence>
<dbReference type="Proteomes" id="UP000507245">
    <property type="component" value="Unassembled WGS sequence"/>
</dbReference>
<gene>
    <name evidence="1" type="ORF">ORAREDHAP_LOCUS40358</name>
</gene>
<reference evidence="2" key="1">
    <citation type="journal article" date="2020" name="Genome Biol.">
        <title>Gamete binning: chromosome-level and haplotype-resolved genome assembly enabled by high-throughput single-cell sequencing of gamete genomes.</title>
        <authorList>
            <person name="Campoy J.A."/>
            <person name="Sun H."/>
            <person name="Goel M."/>
            <person name="Jiao W.-B."/>
            <person name="Folz-Donahue K."/>
            <person name="Wang N."/>
            <person name="Rubio M."/>
            <person name="Liu C."/>
            <person name="Kukat C."/>
            <person name="Ruiz D."/>
            <person name="Huettel B."/>
            <person name="Schneeberger K."/>
        </authorList>
    </citation>
    <scope>NUCLEOTIDE SEQUENCE [LARGE SCALE GENOMIC DNA]</scope>
    <source>
        <strain evidence="2">cv. Rojo Pasion</strain>
    </source>
</reference>
<protein>
    <submittedName>
        <fullName evidence="1">Uncharacterized protein</fullName>
    </submittedName>
</protein>
<sequence length="60" mass="6897">MIKLKKPSRSDPQPPYPVALFTFMNFAANVEILHSLYSAEETINILFHFILGIEGMFLVR</sequence>
<name>A0A6J5XNX6_PRUAR</name>
<accession>A0A6J5XNX6</accession>
<evidence type="ECO:0000313" key="2">
    <source>
        <dbReference type="Proteomes" id="UP000507245"/>
    </source>
</evidence>
<keyword evidence="2" id="KW-1185">Reference proteome</keyword>
<organism evidence="1 2">
    <name type="scientific">Prunus armeniaca</name>
    <name type="common">Apricot</name>
    <name type="synonym">Armeniaca vulgaris</name>
    <dbReference type="NCBI Taxonomy" id="36596"/>
    <lineage>
        <taxon>Eukaryota</taxon>
        <taxon>Viridiplantae</taxon>
        <taxon>Streptophyta</taxon>
        <taxon>Embryophyta</taxon>
        <taxon>Tracheophyta</taxon>
        <taxon>Spermatophyta</taxon>
        <taxon>Magnoliopsida</taxon>
        <taxon>eudicotyledons</taxon>
        <taxon>Gunneridae</taxon>
        <taxon>Pentapetalae</taxon>
        <taxon>rosids</taxon>
        <taxon>fabids</taxon>
        <taxon>Rosales</taxon>
        <taxon>Rosaceae</taxon>
        <taxon>Amygdaloideae</taxon>
        <taxon>Amygdaleae</taxon>
        <taxon>Prunus</taxon>
    </lineage>
</organism>
<dbReference type="EMBL" id="CAEKKB010000006">
    <property type="protein sequence ID" value="CAB4315616.1"/>
    <property type="molecule type" value="Genomic_DNA"/>
</dbReference>